<reference evidence="3" key="1">
    <citation type="journal article" date="2019" name="Int. J. Syst. Evol. Microbiol.">
        <title>The Global Catalogue of Microorganisms (GCM) 10K type strain sequencing project: providing services to taxonomists for standard genome sequencing and annotation.</title>
        <authorList>
            <consortium name="The Broad Institute Genomics Platform"/>
            <consortium name="The Broad Institute Genome Sequencing Center for Infectious Disease"/>
            <person name="Wu L."/>
            <person name="Ma J."/>
        </authorList>
    </citation>
    <scope>NUCLEOTIDE SEQUENCE [LARGE SCALE GENOMIC DNA]</scope>
    <source>
        <strain evidence="3">KCTC 22228</strain>
    </source>
</reference>
<name>A0ABQ2YL29_9GAMM</name>
<proteinExistence type="predicted"/>
<sequence length="74" mass="8528">MAKIIRFPVERIRRNAFRERQLVPMPLGLWPFAVGTHLWLLWTEAWLGCMGSAARAPGRKSVSAMHGISRKRRT</sequence>
<comment type="caution">
    <text evidence="2">The sequence shown here is derived from an EMBL/GenBank/DDBJ whole genome shotgun (WGS) entry which is preliminary data.</text>
</comment>
<keyword evidence="3" id="KW-1185">Reference proteome</keyword>
<dbReference type="RefSeq" id="WP_189467052.1">
    <property type="nucleotide sequence ID" value="NZ_BMXS01000004.1"/>
</dbReference>
<dbReference type="EMBL" id="BMXS01000004">
    <property type="protein sequence ID" value="GGX85850.1"/>
    <property type="molecule type" value="Genomic_DNA"/>
</dbReference>
<accession>A0ABQ2YL29</accession>
<evidence type="ECO:0000313" key="3">
    <source>
        <dbReference type="Proteomes" id="UP000653056"/>
    </source>
</evidence>
<organism evidence="2 3">
    <name type="scientific">Litchfieldella qijiaojingensis</name>
    <dbReference type="NCBI Taxonomy" id="980347"/>
    <lineage>
        <taxon>Bacteria</taxon>
        <taxon>Pseudomonadati</taxon>
        <taxon>Pseudomonadota</taxon>
        <taxon>Gammaproteobacteria</taxon>
        <taxon>Oceanospirillales</taxon>
        <taxon>Halomonadaceae</taxon>
        <taxon>Litchfieldella</taxon>
    </lineage>
</organism>
<evidence type="ECO:0000256" key="1">
    <source>
        <dbReference type="SAM" id="Phobius"/>
    </source>
</evidence>
<feature type="transmembrane region" description="Helical" evidence="1">
    <location>
        <begin position="21"/>
        <end position="42"/>
    </location>
</feature>
<keyword evidence="1" id="KW-0812">Transmembrane</keyword>
<dbReference type="Proteomes" id="UP000653056">
    <property type="component" value="Unassembled WGS sequence"/>
</dbReference>
<keyword evidence="1" id="KW-1133">Transmembrane helix</keyword>
<evidence type="ECO:0000313" key="2">
    <source>
        <dbReference type="EMBL" id="GGX85850.1"/>
    </source>
</evidence>
<gene>
    <name evidence="2" type="ORF">GCM10007160_11300</name>
</gene>
<keyword evidence="1" id="KW-0472">Membrane</keyword>
<protein>
    <submittedName>
        <fullName evidence="2">Uncharacterized protein</fullName>
    </submittedName>
</protein>